<feature type="compositionally biased region" description="Polar residues" evidence="3">
    <location>
        <begin position="170"/>
        <end position="181"/>
    </location>
</feature>
<feature type="region of interest" description="Disordered" evidence="3">
    <location>
        <begin position="807"/>
        <end position="857"/>
    </location>
</feature>
<dbReference type="AlphaFoldDB" id="A0AAD5YAQ6"/>
<organism evidence="5 6">
    <name type="scientific">Meripilus lineatus</name>
    <dbReference type="NCBI Taxonomy" id="2056292"/>
    <lineage>
        <taxon>Eukaryota</taxon>
        <taxon>Fungi</taxon>
        <taxon>Dikarya</taxon>
        <taxon>Basidiomycota</taxon>
        <taxon>Agaricomycotina</taxon>
        <taxon>Agaricomycetes</taxon>
        <taxon>Polyporales</taxon>
        <taxon>Meripilaceae</taxon>
        <taxon>Meripilus</taxon>
    </lineage>
</organism>
<sequence>MTTDHPPDIHPPEDSMTQPHAPHSTRLDNIIPGTTTTSSDDISSTTVALTPATPPETSIPENNESRISRKREREVSLEPSTPQTSSIDIDHSHDHSLLEKDRDRRTPAKKNRVSAHLDSTQEEEDVLIPDQDPNDTNAATATTASVTTTAPPRITVPDHTLSPADIQLPASANDSATTTHAMPTPPLPIADVQPQVGEPGQTTGSPPHETKIRMISRRVEDLNWKSFQRSTSGDGNGSGSGGTSTISPDTAAPIVGSDTLSSAPGVETEISTMNPVSRDEEQEGDVPPRSPSSPRGDEQPRRGEQIVEMEQDGVGLAPAAAPTSNEPGATDASGSAAPGVVGSETPKEEVDTTTGPVGMITIPPAEPEPETVPCTSKPAQTTTTATTIPAATTTTATAVVDAPAPAPSTRVISLPPPQDHPSDQDNEDEPPSSKSDSENTSPSFPFPRAAPAHEAEAEVEVEVDGKSNAPRRASPPPPGHPHRHHRVGEVVDGDFKGMGMKRKLGDRTVSERRVPEERERAVKRGGFMAYASASSPFAKVKGPNLFVSSGSHSGSSGSNSIFGSKSTFGVSAPSPIPVKSFSSPSPWVSNHSPTSTSPLGSGSGSLSAGGTPTFPFGHKPSTTSSNATTTTTATTTIPIPVLGSPKRENVGLSTSPSSPGQKRSGFEAFASSSSMMFGSAAKRPKSPPVGAGPGGTTLFGGSKSPSGRHGHGHGHSSTPATRGGNVNAFSAYAGSGSAFGASIFASGSSSSGTNSPGVGSSALGVASGLSSGSGSGAAASGFGGGAMTTTTTTTSKSVLAGGFGVVEDGSGEESGDGKDVFGGDKRGGGRNGNGKISFGERLRASRDNEDEEEMDERRVALTEQDVLTGEEDEETICQARGKLFILNAQSQWKERGTGMLKLNVRRDDGSGARLVMRKEAVHSVLLNATLFKGMRCTLAQDPRYLRFSVLEAGTTSHYNLRVSSAKVAEELLEEINMHIPEY</sequence>
<evidence type="ECO:0000313" key="6">
    <source>
        <dbReference type="Proteomes" id="UP001212997"/>
    </source>
</evidence>
<evidence type="ECO:0000256" key="3">
    <source>
        <dbReference type="SAM" id="MobiDB-lite"/>
    </source>
</evidence>
<feature type="region of interest" description="Disordered" evidence="3">
    <location>
        <begin position="677"/>
        <end position="722"/>
    </location>
</feature>
<evidence type="ECO:0000313" key="5">
    <source>
        <dbReference type="EMBL" id="KAJ3475867.1"/>
    </source>
</evidence>
<dbReference type="PANTHER" id="PTHR23138:SF142">
    <property type="entry name" value="RAN-BINDING PROTEIN 3B-RELATED"/>
    <property type="match status" value="1"/>
</dbReference>
<feature type="compositionally biased region" description="Basic and acidic residues" evidence="3">
    <location>
        <begin position="88"/>
        <end position="106"/>
    </location>
</feature>
<dbReference type="GO" id="GO:0005634">
    <property type="term" value="C:nucleus"/>
    <property type="evidence" value="ECO:0007669"/>
    <property type="project" value="UniProtKB-SubCell"/>
</dbReference>
<comment type="caution">
    <text evidence="5">The sequence shown here is derived from an EMBL/GenBank/DDBJ whole genome shotgun (WGS) entry which is preliminary data.</text>
</comment>
<feature type="compositionally biased region" description="Polar residues" evidence="3">
    <location>
        <begin position="651"/>
        <end position="661"/>
    </location>
</feature>
<dbReference type="PANTHER" id="PTHR23138">
    <property type="entry name" value="RAN BINDING PROTEIN"/>
    <property type="match status" value="1"/>
</dbReference>
<accession>A0AAD5YAQ6</accession>
<dbReference type="Gene3D" id="2.30.29.30">
    <property type="entry name" value="Pleckstrin-homology domain (PH domain)/Phosphotyrosine-binding domain (PTB)"/>
    <property type="match status" value="1"/>
</dbReference>
<feature type="compositionally biased region" description="Basic and acidic residues" evidence="3">
    <location>
        <begin position="503"/>
        <end position="520"/>
    </location>
</feature>
<dbReference type="InterPro" id="IPR011993">
    <property type="entry name" value="PH-like_dom_sf"/>
</dbReference>
<dbReference type="SUPFAM" id="SSF50729">
    <property type="entry name" value="PH domain-like"/>
    <property type="match status" value="1"/>
</dbReference>
<feature type="compositionally biased region" description="Basic and acidic residues" evidence="3">
    <location>
        <begin position="208"/>
        <end position="223"/>
    </location>
</feature>
<evidence type="ECO:0000256" key="1">
    <source>
        <dbReference type="ARBA" id="ARBA00004123"/>
    </source>
</evidence>
<feature type="compositionally biased region" description="Low complexity" evidence="3">
    <location>
        <begin position="592"/>
        <end position="613"/>
    </location>
</feature>
<reference evidence="5" key="1">
    <citation type="submission" date="2022-07" db="EMBL/GenBank/DDBJ databases">
        <title>Genome Sequence of Physisporinus lineatus.</title>
        <authorList>
            <person name="Buettner E."/>
        </authorList>
    </citation>
    <scope>NUCLEOTIDE SEQUENCE</scope>
    <source>
        <strain evidence="5">VT162</strain>
    </source>
</reference>
<keyword evidence="2" id="KW-0539">Nucleus</keyword>
<feature type="compositionally biased region" description="Basic and acidic residues" evidence="3">
    <location>
        <begin position="815"/>
        <end position="827"/>
    </location>
</feature>
<dbReference type="SMART" id="SM00160">
    <property type="entry name" value="RanBD"/>
    <property type="match status" value="1"/>
</dbReference>
<comment type="subcellular location">
    <subcellularLocation>
        <location evidence="1">Nucleus</location>
    </subcellularLocation>
</comment>
<feature type="compositionally biased region" description="Low complexity" evidence="3">
    <location>
        <begin position="34"/>
        <end position="46"/>
    </location>
</feature>
<dbReference type="InterPro" id="IPR000156">
    <property type="entry name" value="Ran_bind_dom"/>
</dbReference>
<feature type="domain" description="RanBD1" evidence="4">
    <location>
        <begin position="856"/>
        <end position="935"/>
    </location>
</feature>
<dbReference type="PROSITE" id="PS50196">
    <property type="entry name" value="RANBD1"/>
    <property type="match status" value="1"/>
</dbReference>
<evidence type="ECO:0000256" key="2">
    <source>
        <dbReference type="ARBA" id="ARBA00023242"/>
    </source>
</evidence>
<feature type="compositionally biased region" description="Low complexity" evidence="3">
    <location>
        <begin position="378"/>
        <end position="409"/>
    </location>
</feature>
<proteinExistence type="predicted"/>
<feature type="region of interest" description="Disordered" evidence="3">
    <location>
        <begin position="582"/>
        <end position="665"/>
    </location>
</feature>
<name>A0AAD5YAQ6_9APHY</name>
<feature type="compositionally biased region" description="Low complexity" evidence="3">
    <location>
        <begin position="621"/>
        <end position="636"/>
    </location>
</feature>
<feature type="compositionally biased region" description="Polar residues" evidence="3">
    <location>
        <begin position="582"/>
        <end position="591"/>
    </location>
</feature>
<keyword evidence="6" id="KW-1185">Reference proteome</keyword>
<feature type="compositionally biased region" description="Basic and acidic residues" evidence="3">
    <location>
        <begin position="295"/>
        <end position="305"/>
    </location>
</feature>
<gene>
    <name evidence="5" type="ORF">NLI96_g11548</name>
</gene>
<dbReference type="Pfam" id="PF00638">
    <property type="entry name" value="Ran_BP1"/>
    <property type="match status" value="1"/>
</dbReference>
<feature type="compositionally biased region" description="Basic and acidic residues" evidence="3">
    <location>
        <begin position="1"/>
        <end position="13"/>
    </location>
</feature>
<feature type="region of interest" description="Disordered" evidence="3">
    <location>
        <begin position="1"/>
        <end position="520"/>
    </location>
</feature>
<dbReference type="Proteomes" id="UP001212997">
    <property type="component" value="Unassembled WGS sequence"/>
</dbReference>
<protein>
    <recommendedName>
        <fullName evidence="4">RanBD1 domain-containing protein</fullName>
    </recommendedName>
</protein>
<evidence type="ECO:0000259" key="4">
    <source>
        <dbReference type="PROSITE" id="PS50196"/>
    </source>
</evidence>
<feature type="compositionally biased region" description="Basic and acidic residues" evidence="3">
    <location>
        <begin position="63"/>
        <end position="76"/>
    </location>
</feature>
<dbReference type="InterPro" id="IPR045255">
    <property type="entry name" value="RanBP1-like"/>
</dbReference>
<dbReference type="EMBL" id="JANAWD010000786">
    <property type="protein sequence ID" value="KAJ3475867.1"/>
    <property type="molecule type" value="Genomic_DNA"/>
</dbReference>
<feature type="compositionally biased region" description="Basic and acidic residues" evidence="3">
    <location>
        <begin position="838"/>
        <end position="847"/>
    </location>
</feature>
<feature type="compositionally biased region" description="Low complexity" evidence="3">
    <location>
        <begin position="136"/>
        <end position="150"/>
    </location>
</feature>
<feature type="compositionally biased region" description="Low complexity" evidence="3">
    <location>
        <begin position="432"/>
        <end position="450"/>
    </location>
</feature>